<proteinExistence type="inferred from homology"/>
<evidence type="ECO:0000313" key="4">
    <source>
        <dbReference type="EMBL" id="PIR94898.1"/>
    </source>
</evidence>
<protein>
    <recommendedName>
        <fullName evidence="3">Triosephosphate isomerase</fullName>
        <ecNumber evidence="3">5.3.1.1</ecNumber>
    </recommendedName>
</protein>
<comment type="subcellular location">
    <subcellularLocation>
        <location evidence="3">Cytoplasm</location>
    </subcellularLocation>
</comment>
<dbReference type="EMBL" id="PFAN01000084">
    <property type="protein sequence ID" value="PIR94898.1"/>
    <property type="molecule type" value="Genomic_DNA"/>
</dbReference>
<dbReference type="GO" id="GO:0006094">
    <property type="term" value="P:gluconeogenesis"/>
    <property type="evidence" value="ECO:0007669"/>
    <property type="project" value="UniProtKB-UniPathway"/>
</dbReference>
<dbReference type="UniPathway" id="UPA00138"/>
<comment type="subunit">
    <text evidence="3">Homodimer.</text>
</comment>
<dbReference type="AlphaFoldDB" id="A0A2H0V756"/>
<comment type="similarity">
    <text evidence="1 3">Belongs to the triosephosphate isomerase family.</text>
</comment>
<dbReference type="InterPro" id="IPR020861">
    <property type="entry name" value="Triosephosphate_isomerase_AS"/>
</dbReference>
<reference evidence="5" key="1">
    <citation type="submission" date="2017-09" db="EMBL/GenBank/DDBJ databases">
        <title>Depth-based differentiation of microbial function through sediment-hosted aquifers and enrichment of novel symbionts in the deep terrestrial subsurface.</title>
        <authorList>
            <person name="Probst A.J."/>
            <person name="Ladd B."/>
            <person name="Jarett J.K."/>
            <person name="Geller-Mcgrath D.E."/>
            <person name="Sieber C.M.K."/>
            <person name="Emerson J.B."/>
            <person name="Anantharaman K."/>
            <person name="Thomas B.C."/>
            <person name="Malmstrom R."/>
            <person name="Stieglmeier M."/>
            <person name="Klingl A."/>
            <person name="Woyke T."/>
            <person name="Ryan C.M."/>
            <person name="Banfield J.F."/>
        </authorList>
    </citation>
    <scope>NUCLEOTIDE SEQUENCE [LARGE SCALE GENOMIC DNA]</scope>
</reference>
<dbReference type="EC" id="5.3.1.1" evidence="3"/>
<comment type="caution">
    <text evidence="4">The sequence shown here is derived from an EMBL/GenBank/DDBJ whole genome shotgun (WGS) entry which is preliminary data.</text>
</comment>
<evidence type="ECO:0000256" key="1">
    <source>
        <dbReference type="ARBA" id="ARBA00007422"/>
    </source>
</evidence>
<evidence type="ECO:0000313" key="5">
    <source>
        <dbReference type="Proteomes" id="UP000228614"/>
    </source>
</evidence>
<dbReference type="UniPathway" id="UPA00109">
    <property type="reaction ID" value="UER00189"/>
</dbReference>
<comment type="catalytic activity">
    <reaction evidence="3">
        <text>D-glyceraldehyde 3-phosphate = dihydroxyacetone phosphate</text>
        <dbReference type="Rhea" id="RHEA:18585"/>
        <dbReference type="ChEBI" id="CHEBI:57642"/>
        <dbReference type="ChEBI" id="CHEBI:59776"/>
        <dbReference type="EC" id="5.3.1.1"/>
    </reaction>
</comment>
<dbReference type="GO" id="GO:0005829">
    <property type="term" value="C:cytosol"/>
    <property type="evidence" value="ECO:0007669"/>
    <property type="project" value="TreeGrafter"/>
</dbReference>
<keyword evidence="3" id="KW-0963">Cytoplasm</keyword>
<dbReference type="NCBIfam" id="TIGR00419">
    <property type="entry name" value="tim"/>
    <property type="match status" value="1"/>
</dbReference>
<sequence>MKKQRIIIANWKMKLGLQESIDLAEQYKKYLNIDNVEVAICASEFALTGVKKAIGKSGLKFGAQNVFWEAKGAYTGEMPVEVLTEIGADFVIVGHSERRQNLLENYQMIHQKVKAVLGGQNIIPVVCVGETVRDRETDKAEYVITEQLQQSLGGVRLLSDQKVIIAYEPIWAIGTGQAIKPEDAQNMHEVIHASLVDIFGIDIVKKQIRIIYGGSVDSKNIKGFASLDNVDGLLIGGASLDVKEFKKMVDSL</sequence>
<accession>A0A2H0V756</accession>
<dbReference type="GO" id="GO:0019563">
    <property type="term" value="P:glycerol catabolic process"/>
    <property type="evidence" value="ECO:0007669"/>
    <property type="project" value="TreeGrafter"/>
</dbReference>
<dbReference type="SUPFAM" id="SSF51351">
    <property type="entry name" value="Triosephosphate isomerase (TIM)"/>
    <property type="match status" value="1"/>
</dbReference>
<dbReference type="Gene3D" id="3.20.20.70">
    <property type="entry name" value="Aldolase class I"/>
    <property type="match status" value="1"/>
</dbReference>
<dbReference type="CDD" id="cd00311">
    <property type="entry name" value="TIM"/>
    <property type="match status" value="1"/>
</dbReference>
<comment type="pathway">
    <text evidence="3">Carbohydrate degradation; glycolysis; D-glyceraldehyde 3-phosphate from glycerone phosphate: step 1/1.</text>
</comment>
<dbReference type="PROSITE" id="PS00171">
    <property type="entry name" value="TIM_1"/>
    <property type="match status" value="1"/>
</dbReference>
<dbReference type="GO" id="GO:0004807">
    <property type="term" value="F:triose-phosphate isomerase activity"/>
    <property type="evidence" value="ECO:0007669"/>
    <property type="project" value="UniProtKB-UniRule"/>
</dbReference>
<dbReference type="PANTHER" id="PTHR21139:SF42">
    <property type="entry name" value="TRIOSEPHOSPHATE ISOMERASE"/>
    <property type="match status" value="1"/>
</dbReference>
<gene>
    <name evidence="4" type="ORF">COT95_01675</name>
</gene>
<evidence type="ECO:0000256" key="2">
    <source>
        <dbReference type="ARBA" id="ARBA00023235"/>
    </source>
</evidence>
<dbReference type="PANTHER" id="PTHR21139">
    <property type="entry name" value="TRIOSEPHOSPHATE ISOMERASE"/>
    <property type="match status" value="1"/>
</dbReference>
<dbReference type="InterPro" id="IPR013785">
    <property type="entry name" value="Aldolase_TIM"/>
</dbReference>
<dbReference type="PROSITE" id="PS51440">
    <property type="entry name" value="TIM_2"/>
    <property type="match status" value="1"/>
</dbReference>
<name>A0A2H0V756_9BACT</name>
<dbReference type="Pfam" id="PF00121">
    <property type="entry name" value="TIM"/>
    <property type="match status" value="1"/>
</dbReference>
<comment type="pathway">
    <text evidence="3">Carbohydrate biosynthesis; gluconeogenesis.</text>
</comment>
<keyword evidence="3" id="KW-0324">Glycolysis</keyword>
<dbReference type="GO" id="GO:0006096">
    <property type="term" value="P:glycolytic process"/>
    <property type="evidence" value="ECO:0007669"/>
    <property type="project" value="UniProtKB-UniRule"/>
</dbReference>
<dbReference type="Proteomes" id="UP000228614">
    <property type="component" value="Unassembled WGS sequence"/>
</dbReference>
<keyword evidence="3" id="KW-0312">Gluconeogenesis</keyword>
<keyword evidence="2 3" id="KW-0413">Isomerase</keyword>
<dbReference type="GO" id="GO:0046166">
    <property type="term" value="P:glyceraldehyde-3-phosphate biosynthetic process"/>
    <property type="evidence" value="ECO:0007669"/>
    <property type="project" value="TreeGrafter"/>
</dbReference>
<dbReference type="InterPro" id="IPR000652">
    <property type="entry name" value="Triosephosphate_isomerase"/>
</dbReference>
<dbReference type="InterPro" id="IPR035990">
    <property type="entry name" value="TIM_sf"/>
</dbReference>
<evidence type="ECO:0000256" key="3">
    <source>
        <dbReference type="RuleBase" id="RU363013"/>
    </source>
</evidence>
<organism evidence="4 5">
    <name type="scientific">Candidatus Falkowbacteria bacterium CG10_big_fil_rev_8_21_14_0_10_37_6</name>
    <dbReference type="NCBI Taxonomy" id="1974563"/>
    <lineage>
        <taxon>Bacteria</taxon>
        <taxon>Candidatus Falkowiibacteriota</taxon>
    </lineage>
</organism>